<keyword evidence="3 6" id="KW-0812">Transmembrane</keyword>
<evidence type="ECO:0000256" key="4">
    <source>
        <dbReference type="ARBA" id="ARBA00022989"/>
    </source>
</evidence>
<dbReference type="InterPro" id="IPR005828">
    <property type="entry name" value="MFS_sugar_transport-like"/>
</dbReference>
<dbReference type="Gene3D" id="1.20.1250.20">
    <property type="entry name" value="MFS general substrate transporter like domains"/>
    <property type="match status" value="1"/>
</dbReference>
<evidence type="ECO:0000256" key="5">
    <source>
        <dbReference type="ARBA" id="ARBA00023136"/>
    </source>
</evidence>
<dbReference type="GO" id="GO:0016020">
    <property type="term" value="C:membrane"/>
    <property type="evidence" value="ECO:0007669"/>
    <property type="project" value="UniProtKB-SubCell"/>
</dbReference>
<protein>
    <submittedName>
        <fullName evidence="8">9515_t:CDS:1</fullName>
    </submittedName>
</protein>
<feature type="transmembrane region" description="Helical" evidence="6">
    <location>
        <begin position="57"/>
        <end position="75"/>
    </location>
</feature>
<keyword evidence="9" id="KW-1185">Reference proteome</keyword>
<dbReference type="OrthoDB" id="433512at2759"/>
<dbReference type="InterPro" id="IPR036259">
    <property type="entry name" value="MFS_trans_sf"/>
</dbReference>
<proteinExistence type="predicted"/>
<feature type="domain" description="Major facilitator superfamily (MFS) profile" evidence="7">
    <location>
        <begin position="45"/>
        <end position="164"/>
    </location>
</feature>
<dbReference type="Pfam" id="PF00083">
    <property type="entry name" value="Sugar_tr"/>
    <property type="match status" value="1"/>
</dbReference>
<dbReference type="InterPro" id="IPR020846">
    <property type="entry name" value="MFS_dom"/>
</dbReference>
<evidence type="ECO:0000256" key="3">
    <source>
        <dbReference type="ARBA" id="ARBA00022692"/>
    </source>
</evidence>
<evidence type="ECO:0000256" key="1">
    <source>
        <dbReference type="ARBA" id="ARBA00004141"/>
    </source>
</evidence>
<evidence type="ECO:0000256" key="6">
    <source>
        <dbReference type="SAM" id="Phobius"/>
    </source>
</evidence>
<dbReference type="AlphaFoldDB" id="A0A9N9DSU3"/>
<feature type="non-terminal residue" evidence="8">
    <location>
        <position position="1"/>
    </location>
</feature>
<feature type="transmembrane region" description="Helical" evidence="6">
    <location>
        <begin position="118"/>
        <end position="139"/>
    </location>
</feature>
<evidence type="ECO:0000259" key="7">
    <source>
        <dbReference type="PROSITE" id="PS50850"/>
    </source>
</evidence>
<dbReference type="PANTHER" id="PTHR23511:SF34">
    <property type="entry name" value="SYNAPTIC VESICLE GLYCOPROTEIN 2"/>
    <property type="match status" value="1"/>
</dbReference>
<dbReference type="EMBL" id="CAJVPS010009550">
    <property type="protein sequence ID" value="CAG8651059.1"/>
    <property type="molecule type" value="Genomic_DNA"/>
</dbReference>
<dbReference type="Proteomes" id="UP000789508">
    <property type="component" value="Unassembled WGS sequence"/>
</dbReference>
<keyword evidence="5 6" id="KW-0472">Membrane</keyword>
<dbReference type="PROSITE" id="PS50850">
    <property type="entry name" value="MFS"/>
    <property type="match status" value="1"/>
</dbReference>
<sequence>MSTSVKTELVYEEPSLINIEDLDDKRLIALHQIDTVNFSWFHIRTCIVSGIGFFTDAYDLFVINLVSAMLGVAYFDNSVVPNDVDLGLKVSAAVGTLFGQLLFGIMADRYGRKQMYGFELLIMIICTIGQILAGSSYAVTVHGTIIFWRFFLGLGIGGDYPMSA</sequence>
<dbReference type="SUPFAM" id="SSF103473">
    <property type="entry name" value="MFS general substrate transporter"/>
    <property type="match status" value="1"/>
</dbReference>
<dbReference type="GO" id="GO:0022857">
    <property type="term" value="F:transmembrane transporter activity"/>
    <property type="evidence" value="ECO:0007669"/>
    <property type="project" value="InterPro"/>
</dbReference>
<gene>
    <name evidence="8" type="ORF">ALEPTO_LOCUS10011</name>
</gene>
<evidence type="ECO:0000256" key="2">
    <source>
        <dbReference type="ARBA" id="ARBA00022448"/>
    </source>
</evidence>
<name>A0A9N9DSU3_9GLOM</name>
<dbReference type="PANTHER" id="PTHR23511">
    <property type="entry name" value="SYNAPTIC VESICLE GLYCOPROTEIN 2"/>
    <property type="match status" value="1"/>
</dbReference>
<reference evidence="8" key="1">
    <citation type="submission" date="2021-06" db="EMBL/GenBank/DDBJ databases">
        <authorList>
            <person name="Kallberg Y."/>
            <person name="Tangrot J."/>
            <person name="Rosling A."/>
        </authorList>
    </citation>
    <scope>NUCLEOTIDE SEQUENCE</scope>
    <source>
        <strain evidence="8">FL130A</strain>
    </source>
</reference>
<comment type="caution">
    <text evidence="8">The sequence shown here is derived from an EMBL/GenBank/DDBJ whole genome shotgun (WGS) entry which is preliminary data.</text>
</comment>
<accession>A0A9N9DSU3</accession>
<keyword evidence="2" id="KW-0813">Transport</keyword>
<organism evidence="8 9">
    <name type="scientific">Ambispora leptoticha</name>
    <dbReference type="NCBI Taxonomy" id="144679"/>
    <lineage>
        <taxon>Eukaryota</taxon>
        <taxon>Fungi</taxon>
        <taxon>Fungi incertae sedis</taxon>
        <taxon>Mucoromycota</taxon>
        <taxon>Glomeromycotina</taxon>
        <taxon>Glomeromycetes</taxon>
        <taxon>Archaeosporales</taxon>
        <taxon>Ambisporaceae</taxon>
        <taxon>Ambispora</taxon>
    </lineage>
</organism>
<evidence type="ECO:0000313" key="9">
    <source>
        <dbReference type="Proteomes" id="UP000789508"/>
    </source>
</evidence>
<feature type="transmembrane region" description="Helical" evidence="6">
    <location>
        <begin position="87"/>
        <end position="106"/>
    </location>
</feature>
<keyword evidence="4 6" id="KW-1133">Transmembrane helix</keyword>
<comment type="subcellular location">
    <subcellularLocation>
        <location evidence="1">Membrane</location>
        <topology evidence="1">Multi-pass membrane protein</topology>
    </subcellularLocation>
</comment>
<evidence type="ECO:0000313" key="8">
    <source>
        <dbReference type="EMBL" id="CAG8651059.1"/>
    </source>
</evidence>